<organism evidence="2 3">
    <name type="scientific">Hydnum rufescens UP504</name>
    <dbReference type="NCBI Taxonomy" id="1448309"/>
    <lineage>
        <taxon>Eukaryota</taxon>
        <taxon>Fungi</taxon>
        <taxon>Dikarya</taxon>
        <taxon>Basidiomycota</taxon>
        <taxon>Agaricomycotina</taxon>
        <taxon>Agaricomycetes</taxon>
        <taxon>Cantharellales</taxon>
        <taxon>Hydnaceae</taxon>
        <taxon>Hydnum</taxon>
    </lineage>
</organism>
<feature type="compositionally biased region" description="Basic and acidic residues" evidence="1">
    <location>
        <begin position="1"/>
        <end position="12"/>
    </location>
</feature>
<evidence type="ECO:0000313" key="2">
    <source>
        <dbReference type="EMBL" id="KAF9509456.1"/>
    </source>
</evidence>
<name>A0A9P6APE3_9AGAM</name>
<feature type="region of interest" description="Disordered" evidence="1">
    <location>
        <begin position="1"/>
        <end position="21"/>
    </location>
</feature>
<comment type="caution">
    <text evidence="2">The sequence shown here is derived from an EMBL/GenBank/DDBJ whole genome shotgun (WGS) entry which is preliminary data.</text>
</comment>
<sequence length="135" mass="14944">MTPHMIKHEHPQSKRGSHTPTVAGVWPYKVKVPHPDVQAHTAMNPNPRRQTCAATNAIPRLQTHVVTNVNSTMVPHIALRQTKSPADTNDTSRMHKYTLWVAPEPANEGQLQSRKKSSHRLLFLGASLGPLGSDI</sequence>
<evidence type="ECO:0000256" key="1">
    <source>
        <dbReference type="SAM" id="MobiDB-lite"/>
    </source>
</evidence>
<gene>
    <name evidence="2" type="ORF">BS47DRAFT_1365259</name>
</gene>
<dbReference type="Proteomes" id="UP000886523">
    <property type="component" value="Unassembled WGS sequence"/>
</dbReference>
<evidence type="ECO:0000313" key="3">
    <source>
        <dbReference type="Proteomes" id="UP000886523"/>
    </source>
</evidence>
<keyword evidence="3" id="KW-1185">Reference proteome</keyword>
<proteinExistence type="predicted"/>
<reference evidence="2" key="1">
    <citation type="journal article" date="2020" name="Nat. Commun.">
        <title>Large-scale genome sequencing of mycorrhizal fungi provides insights into the early evolution of symbiotic traits.</title>
        <authorList>
            <person name="Miyauchi S."/>
            <person name="Kiss E."/>
            <person name="Kuo A."/>
            <person name="Drula E."/>
            <person name="Kohler A."/>
            <person name="Sanchez-Garcia M."/>
            <person name="Morin E."/>
            <person name="Andreopoulos B."/>
            <person name="Barry K.W."/>
            <person name="Bonito G."/>
            <person name="Buee M."/>
            <person name="Carver A."/>
            <person name="Chen C."/>
            <person name="Cichocki N."/>
            <person name="Clum A."/>
            <person name="Culley D."/>
            <person name="Crous P.W."/>
            <person name="Fauchery L."/>
            <person name="Girlanda M."/>
            <person name="Hayes R.D."/>
            <person name="Keri Z."/>
            <person name="LaButti K."/>
            <person name="Lipzen A."/>
            <person name="Lombard V."/>
            <person name="Magnuson J."/>
            <person name="Maillard F."/>
            <person name="Murat C."/>
            <person name="Nolan M."/>
            <person name="Ohm R.A."/>
            <person name="Pangilinan J."/>
            <person name="Pereira M.F."/>
            <person name="Perotto S."/>
            <person name="Peter M."/>
            <person name="Pfister S."/>
            <person name="Riley R."/>
            <person name="Sitrit Y."/>
            <person name="Stielow J.B."/>
            <person name="Szollosi G."/>
            <person name="Zifcakova L."/>
            <person name="Stursova M."/>
            <person name="Spatafora J.W."/>
            <person name="Tedersoo L."/>
            <person name="Vaario L.M."/>
            <person name="Yamada A."/>
            <person name="Yan M."/>
            <person name="Wang P."/>
            <person name="Xu J."/>
            <person name="Bruns T."/>
            <person name="Baldrian P."/>
            <person name="Vilgalys R."/>
            <person name="Dunand C."/>
            <person name="Henrissat B."/>
            <person name="Grigoriev I.V."/>
            <person name="Hibbett D."/>
            <person name="Nagy L.G."/>
            <person name="Martin F.M."/>
        </authorList>
    </citation>
    <scope>NUCLEOTIDE SEQUENCE</scope>
    <source>
        <strain evidence="2">UP504</strain>
    </source>
</reference>
<dbReference type="EMBL" id="MU129035">
    <property type="protein sequence ID" value="KAF9509456.1"/>
    <property type="molecule type" value="Genomic_DNA"/>
</dbReference>
<protein>
    <submittedName>
        <fullName evidence="2">Uncharacterized protein</fullName>
    </submittedName>
</protein>
<accession>A0A9P6APE3</accession>
<dbReference type="AlphaFoldDB" id="A0A9P6APE3"/>